<reference evidence="1" key="1">
    <citation type="submission" date="2020-08" db="EMBL/GenBank/DDBJ databases">
        <title>Genome public.</title>
        <authorList>
            <person name="Liu C."/>
            <person name="Sun Q."/>
        </authorList>
    </citation>
    <scope>NUCLEOTIDE SEQUENCE</scope>
    <source>
        <strain evidence="1">NSJ-15</strain>
    </source>
</reference>
<organism evidence="1 2">
    <name type="scientific">Massiliimalia timonensis</name>
    <dbReference type="NCBI Taxonomy" id="1987501"/>
    <lineage>
        <taxon>Bacteria</taxon>
        <taxon>Bacillati</taxon>
        <taxon>Bacillota</taxon>
        <taxon>Clostridia</taxon>
        <taxon>Eubacteriales</taxon>
        <taxon>Oscillospiraceae</taxon>
        <taxon>Massiliimalia</taxon>
    </lineage>
</organism>
<sequence length="146" mass="16244">MKKDVLINIRGIQSADGASDTTELYTQGVFYRRGQNYYVVYEESETTGFEGCRTTLKVEGLDKVSMIRHGASRSNLVIERGARNVGFYNTVQGDLLIGISASDVDVKMNDDGGSLYFKYSLDINSTHISENEVYVDVKENPNPLQA</sequence>
<name>A0A8J6TUT2_9FIRM</name>
<protein>
    <submittedName>
        <fullName evidence="1">DUF1934 domain-containing protein</fullName>
    </submittedName>
</protein>
<gene>
    <name evidence="1" type="ORF">H8702_06860</name>
</gene>
<dbReference type="Gene3D" id="2.40.128.20">
    <property type="match status" value="1"/>
</dbReference>
<dbReference type="AlphaFoldDB" id="A0A8J6TUT2"/>
<dbReference type="OrthoDB" id="1680906at2"/>
<evidence type="ECO:0000313" key="2">
    <source>
        <dbReference type="Proteomes" id="UP000632659"/>
    </source>
</evidence>
<dbReference type="Proteomes" id="UP000632659">
    <property type="component" value="Unassembled WGS sequence"/>
</dbReference>
<proteinExistence type="predicted"/>
<comment type="caution">
    <text evidence="1">The sequence shown here is derived from an EMBL/GenBank/DDBJ whole genome shotgun (WGS) entry which is preliminary data.</text>
</comment>
<dbReference type="InterPro" id="IPR015231">
    <property type="entry name" value="DUF1934"/>
</dbReference>
<dbReference type="SUPFAM" id="SSF50814">
    <property type="entry name" value="Lipocalins"/>
    <property type="match status" value="1"/>
</dbReference>
<dbReference type="RefSeq" id="WP_158662644.1">
    <property type="nucleotide sequence ID" value="NZ_FYDD01000004.1"/>
</dbReference>
<dbReference type="InterPro" id="IPR012674">
    <property type="entry name" value="Calycin"/>
</dbReference>
<dbReference type="EMBL" id="JACRTL010000003">
    <property type="protein sequence ID" value="MBC8610843.1"/>
    <property type="molecule type" value="Genomic_DNA"/>
</dbReference>
<evidence type="ECO:0000313" key="1">
    <source>
        <dbReference type="EMBL" id="MBC8610843.1"/>
    </source>
</evidence>
<accession>A0A8J6TUT2</accession>
<keyword evidence="2" id="KW-1185">Reference proteome</keyword>
<dbReference type="Pfam" id="PF09148">
    <property type="entry name" value="DUF1934"/>
    <property type="match status" value="1"/>
</dbReference>